<name>A0A9J6G2W6_HAELO</name>
<dbReference type="AlphaFoldDB" id="A0A9J6G2W6"/>
<feature type="compositionally biased region" description="Low complexity" evidence="1">
    <location>
        <begin position="160"/>
        <end position="171"/>
    </location>
</feature>
<comment type="caution">
    <text evidence="2">The sequence shown here is derived from an EMBL/GenBank/DDBJ whole genome shotgun (WGS) entry which is preliminary data.</text>
</comment>
<dbReference type="PANTHER" id="PTHR46421:SF1">
    <property type="entry name" value="PROGRAMMED CELL DEATH PROTEIN 2-LIKE"/>
    <property type="match status" value="1"/>
</dbReference>
<proteinExistence type="predicted"/>
<organism evidence="2 3">
    <name type="scientific">Haemaphysalis longicornis</name>
    <name type="common">Bush tick</name>
    <dbReference type="NCBI Taxonomy" id="44386"/>
    <lineage>
        <taxon>Eukaryota</taxon>
        <taxon>Metazoa</taxon>
        <taxon>Ecdysozoa</taxon>
        <taxon>Arthropoda</taxon>
        <taxon>Chelicerata</taxon>
        <taxon>Arachnida</taxon>
        <taxon>Acari</taxon>
        <taxon>Parasitiformes</taxon>
        <taxon>Ixodida</taxon>
        <taxon>Ixodoidea</taxon>
        <taxon>Ixodidae</taxon>
        <taxon>Haemaphysalinae</taxon>
        <taxon>Haemaphysalis</taxon>
    </lineage>
</organism>
<dbReference type="InterPro" id="IPR052815">
    <property type="entry name" value="PDCD2-like_regulator"/>
</dbReference>
<dbReference type="GO" id="GO:0006915">
    <property type="term" value="P:apoptotic process"/>
    <property type="evidence" value="ECO:0007669"/>
    <property type="project" value="TreeGrafter"/>
</dbReference>
<dbReference type="OrthoDB" id="366284at2759"/>
<dbReference type="VEuPathDB" id="VectorBase:HLOH_051665"/>
<feature type="region of interest" description="Disordered" evidence="1">
    <location>
        <begin position="128"/>
        <end position="147"/>
    </location>
</feature>
<evidence type="ECO:0000313" key="2">
    <source>
        <dbReference type="EMBL" id="KAH9372766.1"/>
    </source>
</evidence>
<evidence type="ECO:0000313" key="3">
    <source>
        <dbReference type="Proteomes" id="UP000821853"/>
    </source>
</evidence>
<evidence type="ECO:0000256" key="1">
    <source>
        <dbReference type="SAM" id="MobiDB-lite"/>
    </source>
</evidence>
<feature type="compositionally biased region" description="Low complexity" evidence="1">
    <location>
        <begin position="131"/>
        <end position="140"/>
    </location>
</feature>
<reference evidence="2 3" key="1">
    <citation type="journal article" date="2020" name="Cell">
        <title>Large-Scale Comparative Analyses of Tick Genomes Elucidate Their Genetic Diversity and Vector Capacities.</title>
        <authorList>
            <consortium name="Tick Genome and Microbiome Consortium (TIGMIC)"/>
            <person name="Jia N."/>
            <person name="Wang J."/>
            <person name="Shi W."/>
            <person name="Du L."/>
            <person name="Sun Y."/>
            <person name="Zhan W."/>
            <person name="Jiang J.F."/>
            <person name="Wang Q."/>
            <person name="Zhang B."/>
            <person name="Ji P."/>
            <person name="Bell-Sakyi L."/>
            <person name="Cui X.M."/>
            <person name="Yuan T.T."/>
            <person name="Jiang B.G."/>
            <person name="Yang W.F."/>
            <person name="Lam T.T."/>
            <person name="Chang Q.C."/>
            <person name="Ding S.J."/>
            <person name="Wang X.J."/>
            <person name="Zhu J.G."/>
            <person name="Ruan X.D."/>
            <person name="Zhao L."/>
            <person name="Wei J.T."/>
            <person name="Ye R.Z."/>
            <person name="Que T.C."/>
            <person name="Du C.H."/>
            <person name="Zhou Y.H."/>
            <person name="Cheng J.X."/>
            <person name="Dai P.F."/>
            <person name="Guo W.B."/>
            <person name="Han X.H."/>
            <person name="Huang E.J."/>
            <person name="Li L.F."/>
            <person name="Wei W."/>
            <person name="Gao Y.C."/>
            <person name="Liu J.Z."/>
            <person name="Shao H.Z."/>
            <person name="Wang X."/>
            <person name="Wang C.C."/>
            <person name="Yang T.C."/>
            <person name="Huo Q.B."/>
            <person name="Li W."/>
            <person name="Chen H.Y."/>
            <person name="Chen S.E."/>
            <person name="Zhou L.G."/>
            <person name="Ni X.B."/>
            <person name="Tian J.H."/>
            <person name="Sheng Y."/>
            <person name="Liu T."/>
            <person name="Pan Y.S."/>
            <person name="Xia L.Y."/>
            <person name="Li J."/>
            <person name="Zhao F."/>
            <person name="Cao W.C."/>
        </authorList>
    </citation>
    <scope>NUCLEOTIDE SEQUENCE [LARGE SCALE GENOMIC DNA]</scope>
    <source>
        <strain evidence="2">HaeL-2018</strain>
    </source>
</reference>
<gene>
    <name evidence="2" type="ORF">HPB48_020055</name>
</gene>
<dbReference type="EMBL" id="JABSTR010000006">
    <property type="protein sequence ID" value="KAH9372766.1"/>
    <property type="molecule type" value="Genomic_DNA"/>
</dbReference>
<dbReference type="Proteomes" id="UP000821853">
    <property type="component" value="Chromosome 4"/>
</dbReference>
<keyword evidence="3" id="KW-1185">Reference proteome</keyword>
<dbReference type="PANTHER" id="PTHR46421">
    <property type="entry name" value="PROGRAMMED CELL DEATH PROTEIN 2-LIKE"/>
    <property type="match status" value="1"/>
</dbReference>
<accession>A0A9J6G2W6</accession>
<feature type="compositionally biased region" description="Acidic residues" evidence="1">
    <location>
        <begin position="172"/>
        <end position="189"/>
    </location>
</feature>
<sequence>MAATAKCFYLGLKDEPVGDGTTSSQINKVGGIPDWTTSALRSPPELSCSLCSKQLLLALQIYSPLDRSDWYHRTLYIFCCINPSCWNKQGSWRAIRSQERSSLAEQVGSSATPSAGLSSDWLVGQDDWDSDSWGSVPSSSACNSDNARDLETCLGSMSVATATASPTSPSPQEEDEAPSGDSEMEEMPVEPEPAADREALEAMTGP</sequence>
<protein>
    <submittedName>
        <fullName evidence="2">Uncharacterized protein</fullName>
    </submittedName>
</protein>
<feature type="region of interest" description="Disordered" evidence="1">
    <location>
        <begin position="153"/>
        <end position="206"/>
    </location>
</feature>